<dbReference type="Gene3D" id="2.60.120.10">
    <property type="entry name" value="Jelly Rolls"/>
    <property type="match status" value="1"/>
</dbReference>
<keyword evidence="2" id="KW-1185">Reference proteome</keyword>
<accession>A0A964UTE8</accession>
<evidence type="ECO:0008006" key="3">
    <source>
        <dbReference type="Google" id="ProtNLM"/>
    </source>
</evidence>
<dbReference type="PANTHER" id="PTHR37943:SF1">
    <property type="entry name" value="PROTEIN VES"/>
    <property type="match status" value="1"/>
</dbReference>
<dbReference type="Proteomes" id="UP000598297">
    <property type="component" value="Unassembled WGS sequence"/>
</dbReference>
<organism evidence="1 2">
    <name type="scientific">Streptomyces boluensis</name>
    <dbReference type="NCBI Taxonomy" id="1775135"/>
    <lineage>
        <taxon>Bacteria</taxon>
        <taxon>Bacillati</taxon>
        <taxon>Actinomycetota</taxon>
        <taxon>Actinomycetes</taxon>
        <taxon>Kitasatosporales</taxon>
        <taxon>Streptomycetaceae</taxon>
        <taxon>Streptomyces</taxon>
    </lineage>
</organism>
<dbReference type="PANTHER" id="PTHR37943">
    <property type="entry name" value="PROTEIN VES"/>
    <property type="match status" value="1"/>
</dbReference>
<gene>
    <name evidence="1" type="ORF">GUY60_22200</name>
</gene>
<evidence type="ECO:0000313" key="1">
    <source>
        <dbReference type="EMBL" id="NBE54080.1"/>
    </source>
</evidence>
<sequence length="195" mass="20699">MSSAHQPSAPVAARVIRTAELAPQPWANGRGRTREVYRQLAAGSTESTLWRLSLADIEATGPFSSLPGMDRYLLSAAPVRLRLSIDGTEHELRHTQVVSFAGDARVSTVAVEGCAQALNLMVRTGLRGGIEVLRGDADLPVTVATAATIAYVVLDGTVTLDGRPLRRLDAVLPGAEESALVLRDAVVARIQVEVP</sequence>
<dbReference type="OrthoDB" id="9800082at2"/>
<comment type="caution">
    <text evidence="1">The sequence shown here is derived from an EMBL/GenBank/DDBJ whole genome shotgun (WGS) entry which is preliminary data.</text>
</comment>
<name>A0A964UTE8_9ACTN</name>
<dbReference type="InterPro" id="IPR010282">
    <property type="entry name" value="Uncharacterised_HutD/Ves"/>
</dbReference>
<reference evidence="1" key="1">
    <citation type="submission" date="2020-01" db="EMBL/GenBank/DDBJ databases">
        <title>Whole-genome analyses of novel actinobacteria.</title>
        <authorList>
            <person name="Sahin N."/>
        </authorList>
    </citation>
    <scope>NUCLEOTIDE SEQUENCE</scope>
    <source>
        <strain evidence="1">YC537</strain>
    </source>
</reference>
<dbReference type="AlphaFoldDB" id="A0A964UTE8"/>
<dbReference type="InterPro" id="IPR011051">
    <property type="entry name" value="RmlC_Cupin_sf"/>
</dbReference>
<dbReference type="EMBL" id="JAAAHS010000188">
    <property type="protein sequence ID" value="NBE54080.1"/>
    <property type="molecule type" value="Genomic_DNA"/>
</dbReference>
<dbReference type="Pfam" id="PF05962">
    <property type="entry name" value="HutD"/>
    <property type="match status" value="1"/>
</dbReference>
<dbReference type="RefSeq" id="WP_161700556.1">
    <property type="nucleotide sequence ID" value="NZ_JAAAHS010000188.1"/>
</dbReference>
<dbReference type="InterPro" id="IPR014710">
    <property type="entry name" value="RmlC-like_jellyroll"/>
</dbReference>
<evidence type="ECO:0000313" key="2">
    <source>
        <dbReference type="Proteomes" id="UP000598297"/>
    </source>
</evidence>
<proteinExistence type="predicted"/>
<dbReference type="SUPFAM" id="SSF51182">
    <property type="entry name" value="RmlC-like cupins"/>
    <property type="match status" value="1"/>
</dbReference>
<protein>
    <recommendedName>
        <fullName evidence="3">HutD family protein</fullName>
    </recommendedName>
</protein>